<dbReference type="Gene3D" id="2.60.40.10">
    <property type="entry name" value="Immunoglobulins"/>
    <property type="match status" value="4"/>
</dbReference>
<dbReference type="OrthoDB" id="25840at2759"/>
<feature type="domain" description="Ig-like" evidence="3">
    <location>
        <begin position="246"/>
        <end position="326"/>
    </location>
</feature>
<dbReference type="InterPro" id="IPR013783">
    <property type="entry name" value="Ig-like_fold"/>
</dbReference>
<evidence type="ECO:0000313" key="4">
    <source>
        <dbReference type="EMBL" id="KAG7469033.1"/>
    </source>
</evidence>
<dbReference type="CDD" id="cd00096">
    <property type="entry name" value="Ig"/>
    <property type="match status" value="1"/>
</dbReference>
<proteinExistence type="predicted"/>
<organism evidence="4 5">
    <name type="scientific">Megalops atlanticus</name>
    <name type="common">Tarpon</name>
    <name type="synonym">Clupea gigantea</name>
    <dbReference type="NCBI Taxonomy" id="7932"/>
    <lineage>
        <taxon>Eukaryota</taxon>
        <taxon>Metazoa</taxon>
        <taxon>Chordata</taxon>
        <taxon>Craniata</taxon>
        <taxon>Vertebrata</taxon>
        <taxon>Euteleostomi</taxon>
        <taxon>Actinopterygii</taxon>
        <taxon>Neopterygii</taxon>
        <taxon>Teleostei</taxon>
        <taxon>Elopiformes</taxon>
        <taxon>Megalopidae</taxon>
        <taxon>Megalops</taxon>
    </lineage>
</organism>
<keyword evidence="1" id="KW-1133">Transmembrane helix</keyword>
<dbReference type="PANTHER" id="PTHR46484">
    <property type="entry name" value="SI:CH211-171H4.5-RELATED"/>
    <property type="match status" value="1"/>
</dbReference>
<dbReference type="PROSITE" id="PS50835">
    <property type="entry name" value="IG_LIKE"/>
    <property type="match status" value="3"/>
</dbReference>
<evidence type="ECO:0000256" key="2">
    <source>
        <dbReference type="SAM" id="SignalP"/>
    </source>
</evidence>
<dbReference type="AlphaFoldDB" id="A0A9D3PWM8"/>
<keyword evidence="1" id="KW-0472">Membrane</keyword>
<gene>
    <name evidence="4" type="ORF">MATL_G00124560</name>
</gene>
<feature type="domain" description="Ig-like" evidence="3">
    <location>
        <begin position="144"/>
        <end position="235"/>
    </location>
</feature>
<accession>A0A9D3PWM8</accession>
<protein>
    <recommendedName>
        <fullName evidence="3">Ig-like domain-containing protein</fullName>
    </recommendedName>
</protein>
<keyword evidence="5" id="KW-1185">Reference proteome</keyword>
<keyword evidence="1" id="KW-0812">Transmembrane</keyword>
<dbReference type="InterPro" id="IPR036179">
    <property type="entry name" value="Ig-like_dom_sf"/>
</dbReference>
<keyword evidence="2" id="KW-0732">Signal</keyword>
<dbReference type="Proteomes" id="UP001046870">
    <property type="component" value="Chromosome 10"/>
</dbReference>
<reference evidence="4" key="1">
    <citation type="submission" date="2021-01" db="EMBL/GenBank/DDBJ databases">
        <authorList>
            <person name="Zahm M."/>
            <person name="Roques C."/>
            <person name="Cabau C."/>
            <person name="Klopp C."/>
            <person name="Donnadieu C."/>
            <person name="Jouanno E."/>
            <person name="Lampietro C."/>
            <person name="Louis A."/>
            <person name="Herpin A."/>
            <person name="Echchiki A."/>
            <person name="Berthelot C."/>
            <person name="Parey E."/>
            <person name="Roest-Crollius H."/>
            <person name="Braasch I."/>
            <person name="Postlethwait J."/>
            <person name="Bobe J."/>
            <person name="Montfort J."/>
            <person name="Bouchez O."/>
            <person name="Begum T."/>
            <person name="Mejri S."/>
            <person name="Adams A."/>
            <person name="Chen W.-J."/>
            <person name="Guiguen Y."/>
        </authorList>
    </citation>
    <scope>NUCLEOTIDE SEQUENCE</scope>
    <source>
        <strain evidence="4">YG-15Mar2019-1</strain>
        <tissue evidence="4">Brain</tissue>
    </source>
</reference>
<evidence type="ECO:0000256" key="1">
    <source>
        <dbReference type="SAM" id="Phobius"/>
    </source>
</evidence>
<feature type="signal peptide" evidence="2">
    <location>
        <begin position="1"/>
        <end position="21"/>
    </location>
</feature>
<sequence length="550" mass="60336">MAAEGWLLGALLLGLWRGATSLSSHISVPDRVPALRGSCVVIPCSFRPGPPGVGPGPYHVRVRSLSSFFPLRSTVFSSEAGGQVSRQFRGRAALVGDPRQGDCSVRIEGVTEDDRSYYELGVKEPGASEWRKSKKVFLNVSDNPSQPMISDPGAVVEGQLVTLNCTISNSCPTQPPQVWWKWERGRQANESRPQMQGPPLPQGELLLSSFSFTASSQAQPRVRCEARYQGGRTVSSARDLHVRFPPKDVAVYVRTLPVQEGASALLSCSCKADPPATDFLWVYSQQGAVFVLPQRSHTVRLYNVTRDTRVRCTARSPMGQADSALTHISVQYKPVISPQSFCRWEGQVVFCFCAVDANPRAAITWSVNGSVPPDSYNTSASVSPGNGTLSATLRGDMELVLSVTCYANNALGNDSSTLLYTVNDALLWKVLPAAVAPASLLLVSALLLLLLLHRCRRKAGRHLLNCGPPSVYPGNLGIYQDRAPLYINCSEVTHIYTNGSYQLVYQNCTPLFVRNTQQREGRVAWSDRQPRRARTRPDTDMETHVYLEII</sequence>
<name>A0A9D3PWM8_MEGAT</name>
<feature type="domain" description="Ig-like" evidence="3">
    <location>
        <begin position="334"/>
        <end position="423"/>
    </location>
</feature>
<dbReference type="PANTHER" id="PTHR46484:SF3">
    <property type="entry name" value="MYELIN-ASSOCIATED GLYCOPROTEIN-LIKE"/>
    <property type="match status" value="1"/>
</dbReference>
<feature type="transmembrane region" description="Helical" evidence="1">
    <location>
        <begin position="426"/>
        <end position="452"/>
    </location>
</feature>
<comment type="caution">
    <text evidence="4">The sequence shown here is derived from an EMBL/GenBank/DDBJ whole genome shotgun (WGS) entry which is preliminary data.</text>
</comment>
<dbReference type="SUPFAM" id="SSF48726">
    <property type="entry name" value="Immunoglobulin"/>
    <property type="match status" value="4"/>
</dbReference>
<dbReference type="InterPro" id="IPR007110">
    <property type="entry name" value="Ig-like_dom"/>
</dbReference>
<evidence type="ECO:0000259" key="3">
    <source>
        <dbReference type="PROSITE" id="PS50835"/>
    </source>
</evidence>
<dbReference type="EMBL" id="JAFDVH010000010">
    <property type="protein sequence ID" value="KAG7469033.1"/>
    <property type="molecule type" value="Genomic_DNA"/>
</dbReference>
<dbReference type="InterPro" id="IPR003599">
    <property type="entry name" value="Ig_sub"/>
</dbReference>
<feature type="chain" id="PRO_5039592563" description="Ig-like domain-containing protein" evidence="2">
    <location>
        <begin position="22"/>
        <end position="550"/>
    </location>
</feature>
<evidence type="ECO:0000313" key="5">
    <source>
        <dbReference type="Proteomes" id="UP001046870"/>
    </source>
</evidence>
<dbReference type="SMART" id="SM00409">
    <property type="entry name" value="IG"/>
    <property type="match status" value="3"/>
</dbReference>